<gene>
    <name evidence="2" type="primary">GLEAN_01589</name>
    <name evidence="2" type="ORF">TcasGA2_TC001589</name>
</gene>
<dbReference type="PhylomeDB" id="D7EL66"/>
<feature type="compositionally biased region" description="Basic and acidic residues" evidence="1">
    <location>
        <begin position="1"/>
        <end position="23"/>
    </location>
</feature>
<dbReference type="AlphaFoldDB" id="D7EL66"/>
<organism evidence="2 3">
    <name type="scientific">Tribolium castaneum</name>
    <name type="common">Red flour beetle</name>
    <dbReference type="NCBI Taxonomy" id="7070"/>
    <lineage>
        <taxon>Eukaryota</taxon>
        <taxon>Metazoa</taxon>
        <taxon>Ecdysozoa</taxon>
        <taxon>Arthropoda</taxon>
        <taxon>Hexapoda</taxon>
        <taxon>Insecta</taxon>
        <taxon>Pterygota</taxon>
        <taxon>Neoptera</taxon>
        <taxon>Endopterygota</taxon>
        <taxon>Coleoptera</taxon>
        <taxon>Polyphaga</taxon>
        <taxon>Cucujiformia</taxon>
        <taxon>Tenebrionidae</taxon>
        <taxon>Tenebrionidae incertae sedis</taxon>
        <taxon>Tribolium</taxon>
    </lineage>
</organism>
<evidence type="ECO:0000256" key="1">
    <source>
        <dbReference type="SAM" id="MobiDB-lite"/>
    </source>
</evidence>
<dbReference type="eggNOG" id="KOG0987">
    <property type="taxonomic scope" value="Eukaryota"/>
</dbReference>
<dbReference type="HOGENOM" id="CLU_858777_0_0_1"/>
<accession>D7EL66</accession>
<dbReference type="InParanoid" id="D7EL66"/>
<name>D7EL66_TRICA</name>
<dbReference type="PANTHER" id="PTHR10492">
    <property type="match status" value="1"/>
</dbReference>
<dbReference type="PANTHER" id="PTHR10492:SF57">
    <property type="entry name" value="ATP-DEPENDENT DNA HELICASE"/>
    <property type="match status" value="1"/>
</dbReference>
<protein>
    <recommendedName>
        <fullName evidence="4">Helitron helicase-like domain-containing protein</fullName>
    </recommendedName>
</protein>
<dbReference type="EMBL" id="KQ973373">
    <property type="protein sequence ID" value="EFA11895.1"/>
    <property type="molecule type" value="Genomic_DNA"/>
</dbReference>
<evidence type="ECO:0000313" key="3">
    <source>
        <dbReference type="Proteomes" id="UP000007266"/>
    </source>
</evidence>
<feature type="region of interest" description="Disordered" evidence="1">
    <location>
        <begin position="1"/>
        <end position="32"/>
    </location>
</feature>
<reference evidence="2 3" key="2">
    <citation type="journal article" date="2010" name="Nucleic Acids Res.">
        <title>BeetleBase in 2010: revisions to provide comprehensive genomic information for Tribolium castaneum.</title>
        <authorList>
            <person name="Kim H.S."/>
            <person name="Murphy T."/>
            <person name="Xia J."/>
            <person name="Caragea D."/>
            <person name="Park Y."/>
            <person name="Beeman R.W."/>
            <person name="Lorenzen M.D."/>
            <person name="Butcher S."/>
            <person name="Manak J.R."/>
            <person name="Brown S.J."/>
        </authorList>
    </citation>
    <scope>NUCLEOTIDE SEQUENCE [LARGE SCALE GENOMIC DNA]</scope>
    <source>
        <strain evidence="2 3">Georgia GA2</strain>
    </source>
</reference>
<sequence length="324" mass="38288">MSQMSRYHDIRAKRMRKQEEHQQNSDTQLQIANEEHDDLRLIVCVQRDEHIEELARNVTNELSVNIIRDPIDETRIQEMMQNDGDEEDNDKRAEVEEEIIRPVRVVVPPRRRHAEVPIRRTYRLALRTQNIEAVEAQYMGQMTSICDHCNALFFENERLPITTRGRFFCCNFGKVRLPDLVQCPRELKRLLTENTQAANNFREHIRSANSLFAMASFKATIPEDRNQNQDYKRPNNGRTIDYEGTAIDNRRIVPYNKYLSGYYDCDINVECCGSIYTIKYLHKYVEKNADYITVKAQHQQPNEDGVINWDEVIVYQDYRYVSST</sequence>
<reference evidence="2 3" key="1">
    <citation type="journal article" date="2008" name="Nature">
        <title>The genome of the model beetle and pest Tribolium castaneum.</title>
        <authorList>
            <consortium name="Tribolium Genome Sequencing Consortium"/>
            <person name="Richards S."/>
            <person name="Gibbs R.A."/>
            <person name="Weinstock G.M."/>
            <person name="Brown S.J."/>
            <person name="Denell R."/>
            <person name="Beeman R.W."/>
            <person name="Gibbs R."/>
            <person name="Beeman R.W."/>
            <person name="Brown S.J."/>
            <person name="Bucher G."/>
            <person name="Friedrich M."/>
            <person name="Grimmelikhuijzen C.J."/>
            <person name="Klingler M."/>
            <person name="Lorenzen M."/>
            <person name="Richards S."/>
            <person name="Roth S."/>
            <person name="Schroder R."/>
            <person name="Tautz D."/>
            <person name="Zdobnov E.M."/>
            <person name="Muzny D."/>
            <person name="Gibbs R.A."/>
            <person name="Weinstock G.M."/>
            <person name="Attaway T."/>
            <person name="Bell S."/>
            <person name="Buhay C.J."/>
            <person name="Chandrabose M.N."/>
            <person name="Chavez D."/>
            <person name="Clerk-Blankenburg K.P."/>
            <person name="Cree A."/>
            <person name="Dao M."/>
            <person name="Davis C."/>
            <person name="Chacko J."/>
            <person name="Dinh H."/>
            <person name="Dugan-Rocha S."/>
            <person name="Fowler G."/>
            <person name="Garner T.T."/>
            <person name="Garnes J."/>
            <person name="Gnirke A."/>
            <person name="Hawes A."/>
            <person name="Hernandez J."/>
            <person name="Hines S."/>
            <person name="Holder M."/>
            <person name="Hume J."/>
            <person name="Jhangiani S.N."/>
            <person name="Joshi V."/>
            <person name="Khan Z.M."/>
            <person name="Jackson L."/>
            <person name="Kovar C."/>
            <person name="Kowis A."/>
            <person name="Lee S."/>
            <person name="Lewis L.R."/>
            <person name="Margolis J."/>
            <person name="Morgan M."/>
            <person name="Nazareth L.V."/>
            <person name="Nguyen N."/>
            <person name="Okwuonu G."/>
            <person name="Parker D."/>
            <person name="Richards S."/>
            <person name="Ruiz S.J."/>
            <person name="Santibanez J."/>
            <person name="Savard J."/>
            <person name="Scherer S.E."/>
            <person name="Schneider B."/>
            <person name="Sodergren E."/>
            <person name="Tautz D."/>
            <person name="Vattahil S."/>
            <person name="Villasana D."/>
            <person name="White C.S."/>
            <person name="Wright R."/>
            <person name="Park Y."/>
            <person name="Beeman R.W."/>
            <person name="Lord J."/>
            <person name="Oppert B."/>
            <person name="Lorenzen M."/>
            <person name="Brown S."/>
            <person name="Wang L."/>
            <person name="Savard J."/>
            <person name="Tautz D."/>
            <person name="Richards S."/>
            <person name="Weinstock G."/>
            <person name="Gibbs R.A."/>
            <person name="Liu Y."/>
            <person name="Worley K."/>
            <person name="Weinstock G."/>
            <person name="Elsik C.G."/>
            <person name="Reese J.T."/>
            <person name="Elhaik E."/>
            <person name="Landan G."/>
            <person name="Graur D."/>
            <person name="Arensburger P."/>
            <person name="Atkinson P."/>
            <person name="Beeman R.W."/>
            <person name="Beidler J."/>
            <person name="Brown S.J."/>
            <person name="Demuth J.P."/>
            <person name="Drury D.W."/>
            <person name="Du Y.Z."/>
            <person name="Fujiwara H."/>
            <person name="Lorenzen M."/>
            <person name="Maselli V."/>
            <person name="Osanai M."/>
            <person name="Park Y."/>
            <person name="Robertson H.M."/>
            <person name="Tu Z."/>
            <person name="Wang J.J."/>
            <person name="Wang S."/>
            <person name="Richards S."/>
            <person name="Song H."/>
            <person name="Zhang L."/>
            <person name="Sodergren E."/>
            <person name="Werner D."/>
            <person name="Stanke M."/>
            <person name="Morgenstern B."/>
            <person name="Solovyev V."/>
            <person name="Kosarev P."/>
            <person name="Brown G."/>
            <person name="Chen H.C."/>
            <person name="Ermolaeva O."/>
            <person name="Hlavina W."/>
            <person name="Kapustin Y."/>
            <person name="Kiryutin B."/>
            <person name="Kitts P."/>
            <person name="Maglott D."/>
            <person name="Pruitt K."/>
            <person name="Sapojnikov V."/>
            <person name="Souvorov A."/>
            <person name="Mackey A.J."/>
            <person name="Waterhouse R.M."/>
            <person name="Wyder S."/>
            <person name="Zdobnov E.M."/>
            <person name="Zdobnov E.M."/>
            <person name="Wyder S."/>
            <person name="Kriventseva E.V."/>
            <person name="Kadowaki T."/>
            <person name="Bork P."/>
            <person name="Aranda M."/>
            <person name="Bao R."/>
            <person name="Beermann A."/>
            <person name="Berns N."/>
            <person name="Bolognesi R."/>
            <person name="Bonneton F."/>
            <person name="Bopp D."/>
            <person name="Brown S.J."/>
            <person name="Bucher G."/>
            <person name="Butts T."/>
            <person name="Chaumot A."/>
            <person name="Denell R.E."/>
            <person name="Ferrier D.E."/>
            <person name="Friedrich M."/>
            <person name="Gordon C.M."/>
            <person name="Jindra M."/>
            <person name="Klingler M."/>
            <person name="Lan Q."/>
            <person name="Lattorff H.M."/>
            <person name="Laudet V."/>
            <person name="von Levetsow C."/>
            <person name="Liu Z."/>
            <person name="Lutz R."/>
            <person name="Lynch J.A."/>
            <person name="da Fonseca R.N."/>
            <person name="Posnien N."/>
            <person name="Reuter R."/>
            <person name="Roth S."/>
            <person name="Savard J."/>
            <person name="Schinko J.B."/>
            <person name="Schmitt C."/>
            <person name="Schoppmeier M."/>
            <person name="Schroder R."/>
            <person name="Shippy T.D."/>
            <person name="Simonnet F."/>
            <person name="Marques-Souza H."/>
            <person name="Tautz D."/>
            <person name="Tomoyasu Y."/>
            <person name="Trauner J."/>
            <person name="Van der Zee M."/>
            <person name="Vervoort M."/>
            <person name="Wittkopp N."/>
            <person name="Wimmer E.A."/>
            <person name="Yang X."/>
            <person name="Jones A.K."/>
            <person name="Sattelle D.B."/>
            <person name="Ebert P.R."/>
            <person name="Nelson D."/>
            <person name="Scott J.G."/>
            <person name="Beeman R.W."/>
            <person name="Muthukrishnan S."/>
            <person name="Kramer K.J."/>
            <person name="Arakane Y."/>
            <person name="Beeman R.W."/>
            <person name="Zhu Q."/>
            <person name="Hogenkamp D."/>
            <person name="Dixit R."/>
            <person name="Oppert B."/>
            <person name="Jiang H."/>
            <person name="Zou Z."/>
            <person name="Marshall J."/>
            <person name="Elpidina E."/>
            <person name="Vinokurov K."/>
            <person name="Oppert C."/>
            <person name="Zou Z."/>
            <person name="Evans J."/>
            <person name="Lu Z."/>
            <person name="Zhao P."/>
            <person name="Sumathipala N."/>
            <person name="Altincicek B."/>
            <person name="Vilcinskas A."/>
            <person name="Williams M."/>
            <person name="Hultmark D."/>
            <person name="Hetru C."/>
            <person name="Jiang H."/>
            <person name="Grimmelikhuijzen C.J."/>
            <person name="Hauser F."/>
            <person name="Cazzamali G."/>
            <person name="Williamson M."/>
            <person name="Park Y."/>
            <person name="Li B."/>
            <person name="Tanaka Y."/>
            <person name="Predel R."/>
            <person name="Neupert S."/>
            <person name="Schachtner J."/>
            <person name="Verleyen P."/>
            <person name="Raible F."/>
            <person name="Bork P."/>
            <person name="Friedrich M."/>
            <person name="Walden K.K."/>
            <person name="Robertson H.M."/>
            <person name="Angeli S."/>
            <person name="Foret S."/>
            <person name="Bucher G."/>
            <person name="Schuetz S."/>
            <person name="Maleszka R."/>
            <person name="Wimmer E.A."/>
            <person name="Beeman R.W."/>
            <person name="Lorenzen M."/>
            <person name="Tomoyasu Y."/>
            <person name="Miller S.C."/>
            <person name="Grossmann D."/>
            <person name="Bucher G."/>
        </authorList>
    </citation>
    <scope>NUCLEOTIDE SEQUENCE [LARGE SCALE GENOMIC DNA]</scope>
    <source>
        <strain evidence="2 3">Georgia GA2</strain>
    </source>
</reference>
<evidence type="ECO:0000313" key="2">
    <source>
        <dbReference type="EMBL" id="EFA11895.1"/>
    </source>
</evidence>
<evidence type="ECO:0008006" key="4">
    <source>
        <dbReference type="Google" id="ProtNLM"/>
    </source>
</evidence>
<keyword evidence="3" id="KW-1185">Reference proteome</keyword>
<dbReference type="Proteomes" id="UP000007266">
    <property type="component" value="Unassembled WGS sequence"/>
</dbReference>
<dbReference type="STRING" id="7070.D7EL66"/>
<proteinExistence type="predicted"/>